<dbReference type="SMART" id="SM00326">
    <property type="entry name" value="SH3"/>
    <property type="match status" value="1"/>
</dbReference>
<protein>
    <recommendedName>
        <fullName evidence="18">ATP synthase peripheral stalk subunit b, mitochondrial</fullName>
    </recommendedName>
    <alternativeName>
        <fullName evidence="19">ATP synthase F(0) complex subunit B1, mitochondrial</fullName>
    </alternativeName>
    <alternativeName>
        <fullName evidence="15">ATP synthase peripheral stalk-membrane subunit b</fullName>
    </alternativeName>
    <alternativeName>
        <fullName evidence="14">ATP synthase subunit b</fullName>
    </alternativeName>
</protein>
<evidence type="ECO:0000256" key="20">
    <source>
        <dbReference type="PROSITE-ProRule" id="PRU00192"/>
    </source>
</evidence>
<evidence type="ECO:0000256" key="15">
    <source>
        <dbReference type="ARBA" id="ARBA00032032"/>
    </source>
</evidence>
<evidence type="ECO:0000256" key="14">
    <source>
        <dbReference type="ARBA" id="ARBA00031626"/>
    </source>
</evidence>
<dbReference type="AlphaFoldDB" id="A0A9Q0DFS6"/>
<dbReference type="EMBL" id="JANIIK010000117">
    <property type="protein sequence ID" value="KAJ3585842.1"/>
    <property type="molecule type" value="Genomic_DNA"/>
</dbReference>
<dbReference type="InterPro" id="IPR039801">
    <property type="entry name" value="EPS8-like"/>
</dbReference>
<keyword evidence="11" id="KW-0406">Ion transport</keyword>
<feature type="compositionally biased region" description="Pro residues" evidence="21">
    <location>
        <begin position="468"/>
        <end position="479"/>
    </location>
</feature>
<dbReference type="FunFam" id="2.30.29.30:FF:000293">
    <property type="entry name" value="EPS8 like 3"/>
    <property type="match status" value="1"/>
</dbReference>
<dbReference type="SUPFAM" id="SSF50044">
    <property type="entry name" value="SH3-domain"/>
    <property type="match status" value="1"/>
</dbReference>
<dbReference type="InterPro" id="IPR013625">
    <property type="entry name" value="PTB"/>
</dbReference>
<dbReference type="GO" id="GO:0007266">
    <property type="term" value="P:Rho protein signal transduction"/>
    <property type="evidence" value="ECO:0007669"/>
    <property type="project" value="TreeGrafter"/>
</dbReference>
<keyword evidence="13" id="KW-0472">Membrane</keyword>
<evidence type="ECO:0000256" key="7">
    <source>
        <dbReference type="ARBA" id="ARBA00022781"/>
    </source>
</evidence>
<organism evidence="23 24">
    <name type="scientific">Muraenolepis orangiensis</name>
    <name type="common">Patagonian moray cod</name>
    <dbReference type="NCBI Taxonomy" id="630683"/>
    <lineage>
        <taxon>Eukaryota</taxon>
        <taxon>Metazoa</taxon>
        <taxon>Chordata</taxon>
        <taxon>Craniata</taxon>
        <taxon>Vertebrata</taxon>
        <taxon>Euteleostomi</taxon>
        <taxon>Actinopterygii</taxon>
        <taxon>Neopterygii</taxon>
        <taxon>Teleostei</taxon>
        <taxon>Neoteleostei</taxon>
        <taxon>Acanthomorphata</taxon>
        <taxon>Zeiogadaria</taxon>
        <taxon>Gadariae</taxon>
        <taxon>Gadiformes</taxon>
        <taxon>Muraenolepidoidei</taxon>
        <taxon>Muraenolepididae</taxon>
        <taxon>Muraenolepis</taxon>
    </lineage>
</organism>
<reference evidence="23" key="1">
    <citation type="submission" date="2022-07" db="EMBL/GenBank/DDBJ databases">
        <title>Chromosome-level genome of Muraenolepis orangiensis.</title>
        <authorList>
            <person name="Kim J."/>
        </authorList>
    </citation>
    <scope>NUCLEOTIDE SEQUENCE</scope>
    <source>
        <strain evidence="23">KU_S4_2022</strain>
        <tissue evidence="23">Muscle</tissue>
    </source>
</reference>
<evidence type="ECO:0000256" key="4">
    <source>
        <dbReference type="ARBA" id="ARBA00022443"/>
    </source>
</evidence>
<evidence type="ECO:0000256" key="10">
    <source>
        <dbReference type="ARBA" id="ARBA00022990"/>
    </source>
</evidence>
<keyword evidence="6" id="KW-0138">CF(0)</keyword>
<feature type="region of interest" description="Disordered" evidence="21">
    <location>
        <begin position="649"/>
        <end position="717"/>
    </location>
</feature>
<keyword evidence="4 20" id="KW-0728">SH3 domain</keyword>
<dbReference type="InterPro" id="IPR041418">
    <property type="entry name" value="SAM_3"/>
</dbReference>
<dbReference type="InterPro" id="IPR001452">
    <property type="entry name" value="SH3_domain"/>
</dbReference>
<keyword evidence="8" id="KW-0999">Mitochondrion inner membrane</keyword>
<dbReference type="Pfam" id="PF22975">
    <property type="entry name" value="EPS8_2nd"/>
    <property type="match status" value="1"/>
</dbReference>
<dbReference type="Gene3D" id="2.30.30.40">
    <property type="entry name" value="SH3 Domains"/>
    <property type="match status" value="1"/>
</dbReference>
<dbReference type="FunFam" id="1.20.5.2210:FF:000001">
    <property type="entry name" value="ATP synthase F(0) complex subunit B1, mitochondrial"/>
    <property type="match status" value="1"/>
</dbReference>
<dbReference type="Pfam" id="PF05405">
    <property type="entry name" value="Mt_ATP-synt_B"/>
    <property type="match status" value="1"/>
</dbReference>
<dbReference type="InterPro" id="IPR008688">
    <property type="entry name" value="ATP_synth_Bsub_B/MI25"/>
</dbReference>
<evidence type="ECO:0000256" key="18">
    <source>
        <dbReference type="ARBA" id="ARBA00072868"/>
    </source>
</evidence>
<dbReference type="GO" id="GO:0045259">
    <property type="term" value="C:proton-transporting ATP synthase complex"/>
    <property type="evidence" value="ECO:0007669"/>
    <property type="project" value="UniProtKB-KW"/>
</dbReference>
<dbReference type="InterPro" id="IPR011993">
    <property type="entry name" value="PH-like_dom_sf"/>
</dbReference>
<dbReference type="Gene3D" id="1.10.150.50">
    <property type="entry name" value="Transcription Factor, Ets-1"/>
    <property type="match status" value="1"/>
</dbReference>
<evidence type="ECO:0000256" key="5">
    <source>
        <dbReference type="ARBA" id="ARBA00022448"/>
    </source>
</evidence>
<evidence type="ECO:0000256" key="1">
    <source>
        <dbReference type="ARBA" id="ARBA00004273"/>
    </source>
</evidence>
<evidence type="ECO:0000256" key="19">
    <source>
        <dbReference type="ARBA" id="ARBA00076187"/>
    </source>
</evidence>
<dbReference type="PANTHER" id="PTHR12287:SF22">
    <property type="entry name" value="EPIDERMAL GROWTH FACTOR RECEPTOR KINASE SUBSTRATE 8-LIKE PROTEIN 3"/>
    <property type="match status" value="1"/>
</dbReference>
<dbReference type="InterPro" id="IPR003118">
    <property type="entry name" value="Pointed_dom"/>
</dbReference>
<dbReference type="PANTHER" id="PTHR12287">
    <property type="entry name" value="EPIDERMAL GROWTH FACTOR RECEPTOR KINASE SUBSTRATE EPS8-RELATED PROTEIN"/>
    <property type="match status" value="1"/>
</dbReference>
<dbReference type="GO" id="GO:0031982">
    <property type="term" value="C:vesicle"/>
    <property type="evidence" value="ECO:0007669"/>
    <property type="project" value="TreeGrafter"/>
</dbReference>
<evidence type="ECO:0000256" key="12">
    <source>
        <dbReference type="ARBA" id="ARBA00023128"/>
    </source>
</evidence>
<feature type="compositionally biased region" description="Polar residues" evidence="21">
    <location>
        <begin position="250"/>
        <end position="269"/>
    </location>
</feature>
<name>A0A9Q0DFS6_9TELE</name>
<dbReference type="CDD" id="cd01210">
    <property type="entry name" value="PTB_EPS8"/>
    <property type="match status" value="1"/>
</dbReference>
<evidence type="ECO:0000256" key="9">
    <source>
        <dbReference type="ARBA" id="ARBA00022946"/>
    </source>
</evidence>
<evidence type="ECO:0000256" key="8">
    <source>
        <dbReference type="ARBA" id="ARBA00022792"/>
    </source>
</evidence>
<evidence type="ECO:0000259" key="22">
    <source>
        <dbReference type="PROSITE" id="PS50002"/>
    </source>
</evidence>
<dbReference type="GO" id="GO:0043565">
    <property type="term" value="F:sequence-specific DNA binding"/>
    <property type="evidence" value="ECO:0007669"/>
    <property type="project" value="InterPro"/>
</dbReference>
<evidence type="ECO:0000313" key="23">
    <source>
        <dbReference type="EMBL" id="KAJ3585842.1"/>
    </source>
</evidence>
<dbReference type="Pfam" id="PF08416">
    <property type="entry name" value="PTB"/>
    <property type="match status" value="1"/>
</dbReference>
<feature type="domain" description="SH3" evidence="22">
    <location>
        <begin position="718"/>
        <end position="777"/>
    </location>
</feature>
<feature type="region of interest" description="Disordered" evidence="21">
    <location>
        <begin position="410"/>
        <end position="504"/>
    </location>
</feature>
<evidence type="ECO:0000256" key="13">
    <source>
        <dbReference type="ARBA" id="ARBA00023136"/>
    </source>
</evidence>
<keyword evidence="24" id="KW-1185">Reference proteome</keyword>
<comment type="function">
    <text evidence="16">Subunit b, of the mitochondrial membrane ATP synthase complex (F(1)F(0) ATP synthase or Complex V) that produces ATP from ADP in the presence of a proton gradient across the membrane which is generated by electron transport complexes of the respiratory chain. ATP synthase complex consist of a soluble F(1) head domain - the catalytic core - and a membrane F(1) domain - the membrane proton channel. These two domains are linked by a central stalk rotating inside the F(1) region and a stationary peripheral stalk. During catalysis, ATP synthesis in the catalytic domain of F(1) is coupled via a rotary mechanism of the central stalk subunits to proton translocation. In vivo, can only synthesize ATP although its ATP hydrolase activity can be activated artificially in vitro. Part of the complex F(0) domain. Part of the complex F(0) domain and the peripheric stalk, which acts as a stator to hold the catalytic alpha(3)beta(3) subcomplex and subunit a/ATP6 static relative to the rotary elements.</text>
</comment>
<dbReference type="GO" id="GO:0015078">
    <property type="term" value="F:proton transmembrane transporter activity"/>
    <property type="evidence" value="ECO:0007669"/>
    <property type="project" value="InterPro"/>
</dbReference>
<dbReference type="SMART" id="SM00251">
    <property type="entry name" value="SAM_PNT"/>
    <property type="match status" value="1"/>
</dbReference>
<dbReference type="PROSITE" id="PS50002">
    <property type="entry name" value="SH3"/>
    <property type="match status" value="1"/>
</dbReference>
<evidence type="ECO:0000256" key="3">
    <source>
        <dbReference type="ARBA" id="ARBA00007479"/>
    </source>
</evidence>
<comment type="caution">
    <text evidence="23">The sequence shown here is derived from an EMBL/GenBank/DDBJ whole genome shotgun (WGS) entry which is preliminary data.</text>
</comment>
<evidence type="ECO:0000256" key="6">
    <source>
        <dbReference type="ARBA" id="ARBA00022547"/>
    </source>
</evidence>
<keyword evidence="7" id="KW-0375">Hydrogen ion transport</keyword>
<evidence type="ECO:0000256" key="17">
    <source>
        <dbReference type="ARBA" id="ARBA00064647"/>
    </source>
</evidence>
<evidence type="ECO:0000256" key="21">
    <source>
        <dbReference type="SAM" id="MobiDB-lite"/>
    </source>
</evidence>
<dbReference type="SUPFAM" id="SSF47769">
    <property type="entry name" value="SAM/Pointed domain"/>
    <property type="match status" value="1"/>
</dbReference>
<dbReference type="Gene3D" id="2.30.29.30">
    <property type="entry name" value="Pleckstrin-homology domain (PH domain)/Phosphotyrosine-binding domain (PTB)"/>
    <property type="match status" value="1"/>
</dbReference>
<feature type="compositionally biased region" description="Polar residues" evidence="21">
    <location>
        <begin position="653"/>
        <end position="663"/>
    </location>
</feature>
<dbReference type="InterPro" id="IPR036028">
    <property type="entry name" value="SH3-like_dom_sf"/>
</dbReference>
<keyword evidence="9" id="KW-0809">Transit peptide</keyword>
<dbReference type="InterPro" id="IPR013761">
    <property type="entry name" value="SAM/pointed_sf"/>
</dbReference>
<dbReference type="Proteomes" id="UP001148018">
    <property type="component" value="Unassembled WGS sequence"/>
</dbReference>
<keyword evidence="12" id="KW-0496">Mitochondrion</keyword>
<evidence type="ECO:0000256" key="16">
    <source>
        <dbReference type="ARBA" id="ARBA00055529"/>
    </source>
</evidence>
<dbReference type="GO" id="GO:0005743">
    <property type="term" value="C:mitochondrial inner membrane"/>
    <property type="evidence" value="ECO:0007669"/>
    <property type="project" value="UniProtKB-SubCell"/>
</dbReference>
<dbReference type="GO" id="GO:1900029">
    <property type="term" value="P:positive regulation of ruffle assembly"/>
    <property type="evidence" value="ECO:0007669"/>
    <property type="project" value="TreeGrafter"/>
</dbReference>
<feature type="region of interest" description="Disordered" evidence="21">
    <location>
        <begin position="247"/>
        <end position="269"/>
    </location>
</feature>
<dbReference type="GO" id="GO:0032587">
    <property type="term" value="C:ruffle membrane"/>
    <property type="evidence" value="ECO:0007669"/>
    <property type="project" value="TreeGrafter"/>
</dbReference>
<dbReference type="InterPro" id="IPR055093">
    <property type="entry name" value="EPS8_2nd"/>
</dbReference>
<proteinExistence type="inferred from homology"/>
<evidence type="ECO:0000256" key="2">
    <source>
        <dbReference type="ARBA" id="ARBA00006197"/>
    </source>
</evidence>
<keyword evidence="10" id="KW-0007">Acetylation</keyword>
<dbReference type="SUPFAM" id="SSF161060">
    <property type="entry name" value="ATP synthase B chain-like"/>
    <property type="match status" value="1"/>
</dbReference>
<dbReference type="Pfam" id="PF18016">
    <property type="entry name" value="SAM_3"/>
    <property type="match status" value="1"/>
</dbReference>
<comment type="similarity">
    <text evidence="3">Belongs to the eukaryotic ATPase B chain family.</text>
</comment>
<feature type="compositionally biased region" description="Polar residues" evidence="21">
    <location>
        <begin position="703"/>
        <end position="713"/>
    </location>
</feature>
<dbReference type="OrthoDB" id="4680325at2759"/>
<evidence type="ECO:0000313" key="24">
    <source>
        <dbReference type="Proteomes" id="UP001148018"/>
    </source>
</evidence>
<comment type="similarity">
    <text evidence="2">Belongs to the EPS8 family.</text>
</comment>
<accession>A0A9Q0DFS6</accession>
<dbReference type="InterPro" id="IPR033928">
    <property type="entry name" value="EPS8_PTB"/>
</dbReference>
<dbReference type="SUPFAM" id="SSF50729">
    <property type="entry name" value="PH domain-like"/>
    <property type="match status" value="1"/>
</dbReference>
<comment type="subunit">
    <text evidence="17">Component of the ATP synthase complex composed at least of ATP5F1A/subunit alpha, ATP5F1B/subunit beta, ATP5MC1/subunit c (homooctomer), MT-ATP6/subunit a, MT-ATP8/subunit 8, ATP5ME/subunit e, ATP5MF/subunit f, ATP5MG/subunit g, ATP5MK/subunit k, ATP5MJ/subunit j, ATP5F1C/subunit gamma, ATP5F1D/subunit delta, ATP5F1E/subunit epsilon, ATP5PF/subunit F6, ATP5PB/subunit b, ATP5PD/subunit d, ATP5PO/subunit OSCP. ATP synthase complex consists of a soluble F(1) head domain (subunits alpha(3) and beta(3)) - the catalytic core - and a membrane F(0) domain - the membrane proton channel (subunits c, a, 8, e, f, g, k and j). These two domains are linked by a central stalk (subunits gamma, delta, and epsilon) rotating inside the F1 region and a stationary peripheral stalk (subunits F6, b, d, and OSCP).</text>
</comment>
<evidence type="ECO:0000256" key="11">
    <source>
        <dbReference type="ARBA" id="ARBA00023065"/>
    </source>
</evidence>
<dbReference type="Gene3D" id="1.20.5.2210">
    <property type="match status" value="1"/>
</dbReference>
<dbReference type="GO" id="GO:0035023">
    <property type="term" value="P:regulation of Rho protein signal transduction"/>
    <property type="evidence" value="ECO:0007669"/>
    <property type="project" value="TreeGrafter"/>
</dbReference>
<keyword evidence="5" id="KW-0813">Transport</keyword>
<dbReference type="GO" id="GO:0015986">
    <property type="term" value="P:proton motive force-driven ATP synthesis"/>
    <property type="evidence" value="ECO:0007669"/>
    <property type="project" value="InterPro"/>
</dbReference>
<dbReference type="GO" id="GO:0003779">
    <property type="term" value="F:actin binding"/>
    <property type="evidence" value="ECO:0007669"/>
    <property type="project" value="TreeGrafter"/>
</dbReference>
<comment type="subcellular location">
    <subcellularLocation>
        <location evidence="1">Mitochondrion inner membrane</location>
    </subcellularLocation>
</comment>
<dbReference type="Pfam" id="PF00018">
    <property type="entry name" value="SH3_1"/>
    <property type="match status" value="1"/>
</dbReference>
<sequence length="872" mass="97158">MLSKTVFVAANALKSKGLLGAGLVQASHSLHTSSQSLAPLPPLPETGGKVRHGIFPEEIFQLLYPKTGVTGPYMLGTGLFVYLLSKEIYVLNHETLYALSIGSVLIYGIKKFGPSVAAFADKLNADKVAKVQEFKDLAVNNIAEAIVQEKSEQWKVEGRSMLFDAKRNNVAVLLETNFRERIHMVTNEVKKRMDYQIALQNLHRQMEQEHMVNWVEKSVIGSITPQQEKESIAKCISDLNALAKARATDEPNNAPWQRSNSTSRPSGKTIYSQRKEHIETLNKQDKIHYRVEHLFTCELNAQGSNSLDDCVAKLKTLDAKGRLWPQEMILDVQGGYLQLNDIETKAELESLPLGSILQTKAVLDSCAYDSLLTVTVQERYKKTTQVYMFQCEEVGAEFIKSDLDRVVQGKPADVDNNGDQFNTRNDLENIIGQRAPESFRKPGPRAMLERSPSPPEDGQWSGRDLEPTPVPRIYTPPPQYNAGFDAEPQDRQEGPPMTESTDINRDMEIFNHVLGDVEVFMGMIAAAHPIGLPPVDQCVGFLQKVKYGFNLLGKLNGLLTTPSAADYVHILFTSLQIVVPQYAPDISTKVVSPMLTEVALQLLAQEVSPEEDKLWRALGDCWNVPRTRWPGGDAIPPYLPEFYDGWRIPPQPSSQMGPRSLSQHFPPPASHQGSLYDHQGPLYDHQGSREMQGPPEEVGAQKQAENSGPNNISRGGPPPPLYMRVIYDFMARNSQELSVLKGEVVRVVDKSNQWWIVCNNHQEEGHVPQKVLEHMNEPLPMDYPQGSRGGPPPLDMTSSSGDVRAWLEYKSFSKITVQSLSVLNGKLLLSMSREDMRTVCPEEGGKVFFHLQSIKSAVALASEPGYGPNGRY</sequence>
<gene>
    <name evidence="23" type="ORF">NHX12_012250</name>
</gene>